<gene>
    <name evidence="2" type="ORF">SVIM_LOCUS4557</name>
</gene>
<proteinExistence type="predicted"/>
<accession>A0A6N2JZR4</accession>
<dbReference type="InterPro" id="IPR025558">
    <property type="entry name" value="DUF4283"/>
</dbReference>
<feature type="domain" description="DUF4283" evidence="1">
    <location>
        <begin position="18"/>
        <end position="65"/>
    </location>
</feature>
<organism evidence="2">
    <name type="scientific">Salix viminalis</name>
    <name type="common">Common osier</name>
    <name type="synonym">Basket willow</name>
    <dbReference type="NCBI Taxonomy" id="40686"/>
    <lineage>
        <taxon>Eukaryota</taxon>
        <taxon>Viridiplantae</taxon>
        <taxon>Streptophyta</taxon>
        <taxon>Embryophyta</taxon>
        <taxon>Tracheophyta</taxon>
        <taxon>Spermatophyta</taxon>
        <taxon>Magnoliopsida</taxon>
        <taxon>eudicotyledons</taxon>
        <taxon>Gunneridae</taxon>
        <taxon>Pentapetalae</taxon>
        <taxon>rosids</taxon>
        <taxon>fabids</taxon>
        <taxon>Malpighiales</taxon>
        <taxon>Salicaceae</taxon>
        <taxon>Saliceae</taxon>
        <taxon>Salix</taxon>
    </lineage>
</organism>
<reference evidence="2" key="1">
    <citation type="submission" date="2019-03" db="EMBL/GenBank/DDBJ databases">
        <authorList>
            <person name="Mank J."/>
            <person name="Almeida P."/>
        </authorList>
    </citation>
    <scope>NUCLEOTIDE SEQUENCE</scope>
    <source>
        <strain evidence="2">78183</strain>
    </source>
</reference>
<evidence type="ECO:0000259" key="1">
    <source>
        <dbReference type="Pfam" id="PF14111"/>
    </source>
</evidence>
<name>A0A6N2JZR4_SALVM</name>
<evidence type="ECO:0000313" key="2">
    <source>
        <dbReference type="EMBL" id="VFU20305.1"/>
    </source>
</evidence>
<sequence>MPSPPYTKKLGNNNGMEQVTTMADGFYVFHIRTEEAIGEILERGPWMFGGKHIVLQKWSPKFQFDKAGC</sequence>
<dbReference type="AlphaFoldDB" id="A0A6N2JZR4"/>
<dbReference type="EMBL" id="CAADRP010000001">
    <property type="protein sequence ID" value="VFU20305.1"/>
    <property type="molecule type" value="Genomic_DNA"/>
</dbReference>
<protein>
    <recommendedName>
        <fullName evidence="1">DUF4283 domain-containing protein</fullName>
    </recommendedName>
</protein>
<dbReference type="Pfam" id="PF14111">
    <property type="entry name" value="DUF4283"/>
    <property type="match status" value="1"/>
</dbReference>